<dbReference type="InterPro" id="IPR000209">
    <property type="entry name" value="Peptidase_S8/S53_dom"/>
</dbReference>
<accession>A0A0P7Z442</accession>
<reference evidence="9 10" key="1">
    <citation type="submission" date="2015-09" db="EMBL/GenBank/DDBJ databases">
        <title>Identification and resolution of microdiversity through metagenomic sequencing of parallel consortia.</title>
        <authorList>
            <person name="Nelson W.C."/>
            <person name="Romine M.F."/>
            <person name="Lindemann S.R."/>
        </authorList>
    </citation>
    <scope>NUCLEOTIDE SEQUENCE [LARGE SCALE GENOMIC DNA]</scope>
    <source>
        <strain evidence="9">HL-55</strain>
    </source>
</reference>
<evidence type="ECO:0000313" key="10">
    <source>
        <dbReference type="Proteomes" id="UP000050416"/>
    </source>
</evidence>
<feature type="signal peptide" evidence="7">
    <location>
        <begin position="1"/>
        <end position="20"/>
    </location>
</feature>
<evidence type="ECO:0000256" key="6">
    <source>
        <dbReference type="SAM" id="MobiDB-lite"/>
    </source>
</evidence>
<feature type="compositionally biased region" description="Polar residues" evidence="6">
    <location>
        <begin position="125"/>
        <end position="146"/>
    </location>
</feature>
<evidence type="ECO:0000256" key="4">
    <source>
        <dbReference type="ARBA" id="ARBA00022825"/>
    </source>
</evidence>
<dbReference type="Pfam" id="PF00082">
    <property type="entry name" value="Peptidase_S8"/>
    <property type="match status" value="1"/>
</dbReference>
<sequence>MGLRLIFVGLCLAVWPAIHAVAQQSQLPGNLPDNAKRLNFTPGQPTGRILVKFEEGVQLPPGFERHGALGLTNVTPGNEAAAMDQLRRLPGVLKIAQDHVVTIPPQPEPPQRLAPDDSAGASGAVTPQATNAEPTDPGFSQQTSWQAPGPLTAGVQNILDAYLRVFISQQPSIGVLDSGFYNIRDLNYQTGYNLASPEGLSSTFLEPDINPVCDGAHGTAVTAVMAAIANNNTGITGIVAPNVVAARALSCNDQGQVAGSLADTALGIRWLAGDPSIDGVPALPAPVDIINASLGSEGVAECPFFLQDAIDYAHSRGVLVVVAAGNSSTDASTFTPANCANVLTVAAVQADGQLAEFSNTGDNVDLAALGVRVTSLDQRGRLIAVSGTSFASPLVAGIAALLKQQNPALEPAALAEHLTVTARPASDSLLGIDLSLLTGTRRVADAGLALDRVIMDQTAPNVRLRPIWDCPLRCNRGPYLNNQPADLDFNALFELTINDEPLTGDQRHVVLKSDPQGGKQIIAESTEPRFLVPGVAPAQDTLWFDVCDANAQNCRFNQSLPLNPE</sequence>
<feature type="active site" description="Charge relay system" evidence="5">
    <location>
        <position position="177"/>
    </location>
</feature>
<dbReference type="EC" id="3.4.21.-" evidence="9"/>
<evidence type="ECO:0000256" key="1">
    <source>
        <dbReference type="ARBA" id="ARBA00011073"/>
    </source>
</evidence>
<dbReference type="GO" id="GO:0004252">
    <property type="term" value="F:serine-type endopeptidase activity"/>
    <property type="evidence" value="ECO:0007669"/>
    <property type="project" value="UniProtKB-UniRule"/>
</dbReference>
<dbReference type="Gene3D" id="3.40.50.200">
    <property type="entry name" value="Peptidase S8/S53 domain"/>
    <property type="match status" value="1"/>
</dbReference>
<dbReference type="PRINTS" id="PR00723">
    <property type="entry name" value="SUBTILISIN"/>
</dbReference>
<evidence type="ECO:0000313" key="9">
    <source>
        <dbReference type="EMBL" id="KPQ29116.1"/>
    </source>
</evidence>
<evidence type="ECO:0000256" key="5">
    <source>
        <dbReference type="PROSITE-ProRule" id="PRU01240"/>
    </source>
</evidence>
<dbReference type="PANTHER" id="PTHR43806:SF11">
    <property type="entry name" value="CEREVISIN-RELATED"/>
    <property type="match status" value="1"/>
</dbReference>
<feature type="active site" description="Charge relay system" evidence="5">
    <location>
        <position position="217"/>
    </location>
</feature>
<dbReference type="Proteomes" id="UP000050416">
    <property type="component" value="Unassembled WGS sequence"/>
</dbReference>
<evidence type="ECO:0000256" key="3">
    <source>
        <dbReference type="ARBA" id="ARBA00022801"/>
    </source>
</evidence>
<dbReference type="InterPro" id="IPR050131">
    <property type="entry name" value="Peptidase_S8_subtilisin-like"/>
</dbReference>
<dbReference type="InterPro" id="IPR015500">
    <property type="entry name" value="Peptidase_S8_subtilisin-rel"/>
</dbReference>
<comment type="similarity">
    <text evidence="1 5">Belongs to the peptidase S8 family.</text>
</comment>
<feature type="active site" description="Charge relay system" evidence="5">
    <location>
        <position position="389"/>
    </location>
</feature>
<dbReference type="SUPFAM" id="SSF52743">
    <property type="entry name" value="Subtilisin-like"/>
    <property type="match status" value="1"/>
</dbReference>
<dbReference type="PATRIC" id="fig|1305731.5.peg.319"/>
<keyword evidence="4 5" id="KW-0720">Serine protease</keyword>
<dbReference type="GO" id="GO:0006508">
    <property type="term" value="P:proteolysis"/>
    <property type="evidence" value="ECO:0007669"/>
    <property type="project" value="UniProtKB-KW"/>
</dbReference>
<evidence type="ECO:0000259" key="8">
    <source>
        <dbReference type="Pfam" id="PF00082"/>
    </source>
</evidence>
<keyword evidence="7" id="KW-0732">Signal</keyword>
<gene>
    <name evidence="9" type="ORF">HLUCCX14_07520</name>
</gene>
<name>A0A0P7Z442_9GAMM</name>
<feature type="domain" description="Peptidase S8/S53" evidence="8">
    <location>
        <begin position="170"/>
        <end position="426"/>
    </location>
</feature>
<dbReference type="PANTHER" id="PTHR43806">
    <property type="entry name" value="PEPTIDASE S8"/>
    <property type="match status" value="1"/>
</dbReference>
<comment type="caution">
    <text evidence="9">The sequence shown here is derived from an EMBL/GenBank/DDBJ whole genome shotgun (WGS) entry which is preliminary data.</text>
</comment>
<proteinExistence type="inferred from homology"/>
<organism evidence="9 10">
    <name type="scientific">Marinobacter excellens HL-55</name>
    <dbReference type="NCBI Taxonomy" id="1305731"/>
    <lineage>
        <taxon>Bacteria</taxon>
        <taxon>Pseudomonadati</taxon>
        <taxon>Pseudomonadota</taxon>
        <taxon>Gammaproteobacteria</taxon>
        <taxon>Pseudomonadales</taxon>
        <taxon>Marinobacteraceae</taxon>
        <taxon>Marinobacter</taxon>
    </lineage>
</organism>
<feature type="chain" id="PRO_5006146889" evidence="7">
    <location>
        <begin position="21"/>
        <end position="565"/>
    </location>
</feature>
<evidence type="ECO:0000256" key="7">
    <source>
        <dbReference type="SAM" id="SignalP"/>
    </source>
</evidence>
<keyword evidence="3 5" id="KW-0378">Hydrolase</keyword>
<dbReference type="EMBL" id="LJZQ01000008">
    <property type="protein sequence ID" value="KPQ29116.1"/>
    <property type="molecule type" value="Genomic_DNA"/>
</dbReference>
<feature type="region of interest" description="Disordered" evidence="6">
    <location>
        <begin position="102"/>
        <end position="147"/>
    </location>
</feature>
<dbReference type="PROSITE" id="PS00138">
    <property type="entry name" value="SUBTILASE_SER"/>
    <property type="match status" value="1"/>
</dbReference>
<keyword evidence="2 5" id="KW-0645">Protease</keyword>
<dbReference type="PROSITE" id="PS51892">
    <property type="entry name" value="SUBTILASE"/>
    <property type="match status" value="1"/>
</dbReference>
<dbReference type="STRING" id="1305731.GCA_000934705_00575"/>
<dbReference type="InterPro" id="IPR023828">
    <property type="entry name" value="Peptidase_S8_Ser-AS"/>
</dbReference>
<dbReference type="InterPro" id="IPR036852">
    <property type="entry name" value="Peptidase_S8/S53_dom_sf"/>
</dbReference>
<protein>
    <submittedName>
        <fullName evidence="9">Subtilase family serine protease</fullName>
        <ecNumber evidence="9">3.4.21.-</ecNumber>
    </submittedName>
</protein>
<evidence type="ECO:0000256" key="2">
    <source>
        <dbReference type="ARBA" id="ARBA00022670"/>
    </source>
</evidence>
<dbReference type="AlphaFoldDB" id="A0A0P7Z442"/>